<dbReference type="EMBL" id="AM420293">
    <property type="protein sequence ID" value="CAM00876.1"/>
    <property type="molecule type" value="Genomic_DNA"/>
</dbReference>
<dbReference type="OrthoDB" id="7596694at2"/>
<evidence type="ECO:0000313" key="2">
    <source>
        <dbReference type="EMBL" id="CAM00876.1"/>
    </source>
</evidence>
<name>A4FA01_SACEN</name>
<sequence length="241" mass="24084">MDFRDEVRVGKHIYGINAMSSADDDQPASVAVEFTGADQDGTIVAEGNLLVAVGGLADTAAFLGRTLEGLATLHGKPKRAPRGRSARAPNAGQPWTEQDNERLRTTWMHNGSGATSGSELTGDLAAELGRTRSAIRAQLARLECDPDVPGRVLALRPTPDPAPDDGHALSGGPSSAGGRATDGEPTAGGGRSAVGFPAVPAPSGAGSGSASPAARAGTSGSEMATPATADAASVPVTAPDT</sequence>
<dbReference type="AlphaFoldDB" id="A4FA01"/>
<dbReference type="eggNOG" id="ENOG5034252">
    <property type="taxonomic scope" value="Bacteria"/>
</dbReference>
<accession>A4FA01</accession>
<gene>
    <name evidence="2" type="ordered locus">SACE_1554</name>
</gene>
<dbReference type="KEGG" id="sen:SACE_1554"/>
<evidence type="ECO:0000313" key="3">
    <source>
        <dbReference type="Proteomes" id="UP000006728"/>
    </source>
</evidence>
<proteinExistence type="predicted"/>
<dbReference type="HOGENOM" id="CLU_1151156_0_0_11"/>
<reference evidence="2 3" key="1">
    <citation type="journal article" date="2007" name="Nat. Biotechnol.">
        <title>Complete genome sequence of the erythromycin-producing bacterium Saccharopolyspora erythraea NRRL23338.</title>
        <authorList>
            <person name="Oliynyk M."/>
            <person name="Samborskyy M."/>
            <person name="Lester J.B."/>
            <person name="Mironenko T."/>
            <person name="Scott N."/>
            <person name="Dickens S."/>
            <person name="Haydock S.F."/>
            <person name="Leadlay P.F."/>
        </authorList>
    </citation>
    <scope>NUCLEOTIDE SEQUENCE [LARGE SCALE GENOMIC DNA]</scope>
    <source>
        <strain evidence="3">ATCC 11635 / DSM 40517 / JCM 4748 / NBRC 13426 / NCIMB 8594 / NRRL 2338</strain>
    </source>
</reference>
<feature type="compositionally biased region" description="Basic residues" evidence="1">
    <location>
        <begin position="75"/>
        <end position="85"/>
    </location>
</feature>
<feature type="compositionally biased region" description="Low complexity" evidence="1">
    <location>
        <begin position="193"/>
        <end position="221"/>
    </location>
</feature>
<dbReference type="Proteomes" id="UP000006728">
    <property type="component" value="Chromosome"/>
</dbReference>
<organism evidence="2 3">
    <name type="scientific">Saccharopolyspora erythraea (strain ATCC 11635 / DSM 40517 / JCM 4748 / NBRC 13426 / NCIMB 8594 / NRRL 2338)</name>
    <dbReference type="NCBI Taxonomy" id="405948"/>
    <lineage>
        <taxon>Bacteria</taxon>
        <taxon>Bacillati</taxon>
        <taxon>Actinomycetota</taxon>
        <taxon>Actinomycetes</taxon>
        <taxon>Pseudonocardiales</taxon>
        <taxon>Pseudonocardiaceae</taxon>
        <taxon>Saccharopolyspora</taxon>
    </lineage>
</organism>
<feature type="region of interest" description="Disordered" evidence="1">
    <location>
        <begin position="74"/>
        <end position="100"/>
    </location>
</feature>
<dbReference type="RefSeq" id="WP_011873393.1">
    <property type="nucleotide sequence ID" value="NC_009142.1"/>
</dbReference>
<keyword evidence="3" id="KW-1185">Reference proteome</keyword>
<protein>
    <submittedName>
        <fullName evidence="2">Uncharacterized protein</fullName>
    </submittedName>
</protein>
<feature type="region of interest" description="Disordered" evidence="1">
    <location>
        <begin position="149"/>
        <end position="241"/>
    </location>
</feature>
<evidence type="ECO:0000256" key="1">
    <source>
        <dbReference type="SAM" id="MobiDB-lite"/>
    </source>
</evidence>